<evidence type="ECO:0000256" key="5">
    <source>
        <dbReference type="ARBA" id="ARBA00022840"/>
    </source>
</evidence>
<evidence type="ECO:0000256" key="2">
    <source>
        <dbReference type="ARBA" id="ARBA00022679"/>
    </source>
</evidence>
<comment type="function">
    <text evidence="7">Catalyzes the specific phosphorylation of the 3-hydroxyl group of shikimic acid using ATP as a cosubstrate.</text>
</comment>
<dbReference type="EC" id="2.7.1.71" evidence="7"/>
<dbReference type="InterPro" id="IPR000623">
    <property type="entry name" value="Shikimate_kinase/TSH1"/>
</dbReference>
<feature type="binding site" evidence="7">
    <location>
        <position position="67"/>
    </location>
    <ligand>
        <name>substrate</name>
    </ligand>
</feature>
<evidence type="ECO:0000256" key="7">
    <source>
        <dbReference type="HAMAP-Rule" id="MF_00109"/>
    </source>
</evidence>
<dbReference type="PRINTS" id="PR01100">
    <property type="entry name" value="SHIKIMTKNASE"/>
</dbReference>
<evidence type="ECO:0000256" key="4">
    <source>
        <dbReference type="ARBA" id="ARBA00022777"/>
    </source>
</evidence>
<dbReference type="PANTHER" id="PTHR21087">
    <property type="entry name" value="SHIKIMATE KINASE"/>
    <property type="match status" value="1"/>
</dbReference>
<reference evidence="9" key="1">
    <citation type="journal article" date="2019" name="Int. J. Syst. Evol. Microbiol.">
        <title>The Global Catalogue of Microorganisms (GCM) 10K type strain sequencing project: providing services to taxonomists for standard genome sequencing and annotation.</title>
        <authorList>
            <consortium name="The Broad Institute Genomics Platform"/>
            <consortium name="The Broad Institute Genome Sequencing Center for Infectious Disease"/>
            <person name="Wu L."/>
            <person name="Ma J."/>
        </authorList>
    </citation>
    <scope>NUCLEOTIDE SEQUENCE [LARGE SCALE GENOMIC DNA]</scope>
    <source>
        <strain evidence="9">CGMCC 1.12606</strain>
    </source>
</reference>
<comment type="cofactor">
    <cofactor evidence="7">
        <name>Mg(2+)</name>
        <dbReference type="ChEBI" id="CHEBI:18420"/>
    </cofactor>
    <text evidence="7">Binds 1 Mg(2+) ion per subunit.</text>
</comment>
<feature type="binding site" evidence="7">
    <location>
        <position position="152"/>
    </location>
    <ligand>
        <name>substrate</name>
    </ligand>
</feature>
<organism evidence="8 9">
    <name type="scientific">Muriicola marianensis</name>
    <dbReference type="NCBI Taxonomy" id="1324801"/>
    <lineage>
        <taxon>Bacteria</taxon>
        <taxon>Pseudomonadati</taxon>
        <taxon>Bacteroidota</taxon>
        <taxon>Flavobacteriia</taxon>
        <taxon>Flavobacteriales</taxon>
        <taxon>Flavobacteriaceae</taxon>
        <taxon>Muriicola</taxon>
    </lineage>
</organism>
<name>A0ABQ1QUL6_9FLAO</name>
<accession>A0ABQ1QUL6</accession>
<feature type="binding site" evidence="7">
    <location>
        <position position="90"/>
    </location>
    <ligand>
        <name>substrate</name>
    </ligand>
</feature>
<dbReference type="Gene3D" id="3.40.50.300">
    <property type="entry name" value="P-loop containing nucleotide triphosphate hydrolases"/>
    <property type="match status" value="1"/>
</dbReference>
<dbReference type="GO" id="GO:0016301">
    <property type="term" value="F:kinase activity"/>
    <property type="evidence" value="ECO:0007669"/>
    <property type="project" value="UniProtKB-KW"/>
</dbReference>
<comment type="subcellular location">
    <subcellularLocation>
        <location evidence="7">Cytoplasm</location>
    </subcellularLocation>
</comment>
<keyword evidence="5 7" id="KW-0067">ATP-binding</keyword>
<dbReference type="PANTHER" id="PTHR21087:SF16">
    <property type="entry name" value="SHIKIMATE KINASE 1, CHLOROPLASTIC"/>
    <property type="match status" value="1"/>
</dbReference>
<keyword evidence="4 7" id="KW-0418">Kinase</keyword>
<keyword evidence="7" id="KW-0963">Cytoplasm</keyword>
<comment type="caution">
    <text evidence="8">The sequence shown here is derived from an EMBL/GenBank/DDBJ whole genome shotgun (WGS) entry which is preliminary data.</text>
</comment>
<comment type="similarity">
    <text evidence="7">Belongs to the shikimate kinase family.</text>
</comment>
<gene>
    <name evidence="7 8" type="primary">aroK</name>
    <name evidence="8" type="ORF">GCM10011361_07560</name>
</gene>
<comment type="pathway">
    <text evidence="7">Metabolic intermediate biosynthesis; chorismate biosynthesis; chorismate from D-erythrose 4-phosphate and phosphoenolpyruvate: step 5/7.</text>
</comment>
<comment type="caution">
    <text evidence="7">Lacks conserved residue(s) required for the propagation of feature annotation.</text>
</comment>
<sequence>MNCSIFAKKAALQIVLIGYMGSGKSVVGKALADRLELPFLDLDDHIEEELGMSIPDIFRKKGEIFFRKKEHEYLKEILLSKDKVVLSTGGGTPCYSGNTDLLLDKTPNVFYLQLSVASLTARLADEKDHRPMISHLKPEELQEYIGKHLFERRPYYSRANHTISCEGKSVDEIAAEIAAKLV</sequence>
<dbReference type="HAMAP" id="MF_00109">
    <property type="entry name" value="Shikimate_kinase"/>
    <property type="match status" value="1"/>
</dbReference>
<dbReference type="CDD" id="cd00464">
    <property type="entry name" value="SK"/>
    <property type="match status" value="1"/>
</dbReference>
<dbReference type="InterPro" id="IPR027417">
    <property type="entry name" value="P-loop_NTPase"/>
</dbReference>
<feature type="binding site" evidence="7">
    <location>
        <position position="130"/>
    </location>
    <ligand>
        <name>ATP</name>
        <dbReference type="ChEBI" id="CHEBI:30616"/>
    </ligand>
</feature>
<dbReference type="Proteomes" id="UP000625780">
    <property type="component" value="Unassembled WGS sequence"/>
</dbReference>
<keyword evidence="1 7" id="KW-0028">Amino-acid biosynthesis</keyword>
<keyword evidence="2 7" id="KW-0808">Transferase</keyword>
<protein>
    <recommendedName>
        <fullName evidence="7">Shikimate kinase</fullName>
        <shortName evidence="7">SK</shortName>
        <ecNumber evidence="7">2.7.1.71</ecNumber>
    </recommendedName>
</protein>
<evidence type="ECO:0000256" key="1">
    <source>
        <dbReference type="ARBA" id="ARBA00022605"/>
    </source>
</evidence>
<comment type="catalytic activity">
    <reaction evidence="7">
        <text>shikimate + ATP = 3-phosphoshikimate + ADP + H(+)</text>
        <dbReference type="Rhea" id="RHEA:13121"/>
        <dbReference type="ChEBI" id="CHEBI:15378"/>
        <dbReference type="ChEBI" id="CHEBI:30616"/>
        <dbReference type="ChEBI" id="CHEBI:36208"/>
        <dbReference type="ChEBI" id="CHEBI:145989"/>
        <dbReference type="ChEBI" id="CHEBI:456216"/>
        <dbReference type="EC" id="2.7.1.71"/>
    </reaction>
</comment>
<evidence type="ECO:0000313" key="9">
    <source>
        <dbReference type="Proteomes" id="UP000625780"/>
    </source>
</evidence>
<keyword evidence="9" id="KW-1185">Reference proteome</keyword>
<keyword evidence="7" id="KW-0479">Metal-binding</keyword>
<keyword evidence="3 7" id="KW-0547">Nucleotide-binding</keyword>
<dbReference type="SUPFAM" id="SSF52540">
    <property type="entry name" value="P-loop containing nucleoside triphosphate hydrolases"/>
    <property type="match status" value="1"/>
</dbReference>
<feature type="binding site" evidence="7">
    <location>
        <begin position="21"/>
        <end position="26"/>
    </location>
    <ligand>
        <name>ATP</name>
        <dbReference type="ChEBI" id="CHEBI:30616"/>
    </ligand>
</feature>
<dbReference type="InterPro" id="IPR031322">
    <property type="entry name" value="Shikimate/glucono_kinase"/>
</dbReference>
<feature type="binding site" evidence="7">
    <location>
        <position position="25"/>
    </location>
    <ligand>
        <name>Mg(2+)</name>
        <dbReference type="ChEBI" id="CHEBI:18420"/>
    </ligand>
</feature>
<feature type="binding site" evidence="7">
    <location>
        <position position="43"/>
    </location>
    <ligand>
        <name>substrate</name>
    </ligand>
</feature>
<evidence type="ECO:0000256" key="6">
    <source>
        <dbReference type="ARBA" id="ARBA00023141"/>
    </source>
</evidence>
<evidence type="ECO:0000256" key="3">
    <source>
        <dbReference type="ARBA" id="ARBA00022741"/>
    </source>
</evidence>
<comment type="subunit">
    <text evidence="7">Monomer.</text>
</comment>
<dbReference type="Pfam" id="PF01202">
    <property type="entry name" value="SKI"/>
    <property type="match status" value="1"/>
</dbReference>
<keyword evidence="7" id="KW-0460">Magnesium</keyword>
<evidence type="ECO:0000313" key="8">
    <source>
        <dbReference type="EMBL" id="GGD43098.1"/>
    </source>
</evidence>
<keyword evidence="6 7" id="KW-0057">Aromatic amino acid biosynthesis</keyword>
<proteinExistence type="inferred from homology"/>
<dbReference type="EMBL" id="BMFH01000001">
    <property type="protein sequence ID" value="GGD43098.1"/>
    <property type="molecule type" value="Genomic_DNA"/>
</dbReference>